<dbReference type="AlphaFoldDB" id="A0AAU8DMD7"/>
<evidence type="ECO:0008006" key="3">
    <source>
        <dbReference type="Google" id="ProtNLM"/>
    </source>
</evidence>
<accession>A0AAU8DMD7</accession>
<feature type="transmembrane region" description="Helical" evidence="1">
    <location>
        <begin position="43"/>
        <end position="65"/>
    </location>
</feature>
<dbReference type="RefSeq" id="WP_353647997.1">
    <property type="nucleotide sequence ID" value="NZ_CP159218.1"/>
</dbReference>
<dbReference type="EMBL" id="CP159218">
    <property type="protein sequence ID" value="XCG62382.1"/>
    <property type="molecule type" value="Genomic_DNA"/>
</dbReference>
<keyword evidence="1" id="KW-1133">Transmembrane helix</keyword>
<evidence type="ECO:0000313" key="2">
    <source>
        <dbReference type="EMBL" id="XCG62382.1"/>
    </source>
</evidence>
<evidence type="ECO:0000256" key="1">
    <source>
        <dbReference type="SAM" id="Phobius"/>
    </source>
</evidence>
<reference evidence="2" key="1">
    <citation type="submission" date="2024-05" db="EMBL/GenBank/DDBJ databases">
        <authorList>
            <person name="Cai S.Y."/>
            <person name="Jin L.M."/>
            <person name="Li H.R."/>
        </authorList>
    </citation>
    <scope>NUCLEOTIDE SEQUENCE</scope>
    <source>
        <strain evidence="2">A5-74</strain>
    </source>
</reference>
<keyword evidence="1" id="KW-0812">Transmembrane</keyword>
<gene>
    <name evidence="2" type="ORF">ABLG96_14095</name>
</gene>
<protein>
    <recommendedName>
        <fullName evidence="3">DUF4350 domain-containing protein</fullName>
    </recommendedName>
</protein>
<keyword evidence="1" id="KW-0472">Membrane</keyword>
<organism evidence="2">
    <name type="scientific">Nakamurella sp. A5-74</name>
    <dbReference type="NCBI Taxonomy" id="3158264"/>
    <lineage>
        <taxon>Bacteria</taxon>
        <taxon>Bacillati</taxon>
        <taxon>Actinomycetota</taxon>
        <taxon>Actinomycetes</taxon>
        <taxon>Nakamurellales</taxon>
        <taxon>Nakamurellaceae</taxon>
        <taxon>Nakamurella</taxon>
    </lineage>
</organism>
<proteinExistence type="predicted"/>
<name>A0AAU8DMD7_9ACTN</name>
<feature type="transmembrane region" description="Helical" evidence="1">
    <location>
        <begin position="209"/>
        <end position="230"/>
    </location>
</feature>
<sequence>MNARKDRRRGTSAAALRLRRRAASATGDPYATVARPEPSVRRWVIGIVVALLAVSGWALVTGGVFDSPVAHTVRSASIWSDPAVGLDDAAARQVIGDRRLVIVVRAANATPGARDACRDLDAAAEGTVVVILTAEADDWATYGCQYLFDQDDDLGRAAVIEERVSTGVGAFPGRPLDAVRTIVVNYDLLVAFDRIPGDARTFRPSLPRYVLAGAALAAVVLGALGIWWAARRAGRSLGATAATDQVDSDHRAVLSTAMTAIAHALLRLDSRPGAEPANRDELFQEYLGITGRIAELDRLTGDDHRDQLDRVLRDADALLDDVSAAVR</sequence>